<evidence type="ECO:0000256" key="10">
    <source>
        <dbReference type="ARBA" id="ARBA00032474"/>
    </source>
</evidence>
<keyword evidence="5" id="KW-0501">Molybdenum cofactor biosynthesis</keyword>
<evidence type="ECO:0000256" key="3">
    <source>
        <dbReference type="ARBA" id="ARBA00011950"/>
    </source>
</evidence>
<dbReference type="GO" id="GO:0030366">
    <property type="term" value="F:molybdopterin synthase activity"/>
    <property type="evidence" value="ECO:0007669"/>
    <property type="project" value="UniProtKB-EC"/>
</dbReference>
<dbReference type="InterPro" id="IPR003448">
    <property type="entry name" value="Mopterin_biosynth_MoaE"/>
</dbReference>
<evidence type="ECO:0000256" key="7">
    <source>
        <dbReference type="ARBA" id="ARBA00029745"/>
    </source>
</evidence>
<gene>
    <name evidence="12" type="ORF">BECKSD772F_GA0070984_13562</name>
</gene>
<dbReference type="InterPro" id="IPR036563">
    <property type="entry name" value="MoaE_sf"/>
</dbReference>
<dbReference type="EC" id="2.8.1.12" evidence="3"/>
<dbReference type="Gene3D" id="3.90.1170.40">
    <property type="entry name" value="Molybdopterin biosynthesis MoaE subunit"/>
    <property type="match status" value="1"/>
</dbReference>
<evidence type="ECO:0000256" key="1">
    <source>
        <dbReference type="ARBA" id="ARBA00005046"/>
    </source>
</evidence>
<proteinExistence type="inferred from homology"/>
<comment type="catalytic activity">
    <reaction evidence="11">
        <text>2 [molybdopterin-synthase sulfur-carrier protein]-C-terminal-Gly-aminoethanethioate + cyclic pyranopterin phosphate + H2O = molybdopterin + 2 [molybdopterin-synthase sulfur-carrier protein]-C-terminal Gly-Gly + 2 H(+)</text>
        <dbReference type="Rhea" id="RHEA:26333"/>
        <dbReference type="Rhea" id="RHEA-COMP:12202"/>
        <dbReference type="Rhea" id="RHEA-COMP:19907"/>
        <dbReference type="ChEBI" id="CHEBI:15377"/>
        <dbReference type="ChEBI" id="CHEBI:15378"/>
        <dbReference type="ChEBI" id="CHEBI:58698"/>
        <dbReference type="ChEBI" id="CHEBI:59648"/>
        <dbReference type="ChEBI" id="CHEBI:90778"/>
        <dbReference type="ChEBI" id="CHEBI:232372"/>
        <dbReference type="EC" id="2.8.1.12"/>
    </reaction>
</comment>
<evidence type="ECO:0000256" key="4">
    <source>
        <dbReference type="ARBA" id="ARBA00013858"/>
    </source>
</evidence>
<dbReference type="CDD" id="cd00756">
    <property type="entry name" value="MoaE"/>
    <property type="match status" value="1"/>
</dbReference>
<evidence type="ECO:0000256" key="9">
    <source>
        <dbReference type="ARBA" id="ARBA00030781"/>
    </source>
</evidence>
<comment type="pathway">
    <text evidence="1">Cofactor biosynthesis; molybdopterin biosynthesis.</text>
</comment>
<evidence type="ECO:0000313" key="12">
    <source>
        <dbReference type="EMBL" id="VFK47149.1"/>
    </source>
</evidence>
<comment type="subunit">
    <text evidence="6">Heterotetramer of 2 MoaD subunits and 2 MoaE subunits. Also stable as homodimer. The enzyme changes between these two forms during catalysis.</text>
</comment>
<dbReference type="EMBL" id="CAADFR010000356">
    <property type="protein sequence ID" value="VFK47149.1"/>
    <property type="molecule type" value="Genomic_DNA"/>
</dbReference>
<protein>
    <recommendedName>
        <fullName evidence="4">Molybdopterin synthase catalytic subunit</fullName>
        <ecNumber evidence="3">2.8.1.12</ecNumber>
    </recommendedName>
    <alternativeName>
        <fullName evidence="9">MPT synthase subunit 2</fullName>
    </alternativeName>
    <alternativeName>
        <fullName evidence="7">Molybdenum cofactor biosynthesis protein E</fullName>
    </alternativeName>
    <alternativeName>
        <fullName evidence="8">Molybdopterin-converting factor large subunit</fullName>
    </alternativeName>
    <alternativeName>
        <fullName evidence="10">Molybdopterin-converting factor subunit 2</fullName>
    </alternativeName>
</protein>
<dbReference type="PANTHER" id="PTHR23404">
    <property type="entry name" value="MOLYBDOPTERIN SYNTHASE RELATED"/>
    <property type="match status" value="1"/>
</dbReference>
<accession>A0A450Z060</accession>
<organism evidence="12">
    <name type="scientific">Candidatus Kentrum sp. SD</name>
    <dbReference type="NCBI Taxonomy" id="2126332"/>
    <lineage>
        <taxon>Bacteria</taxon>
        <taxon>Pseudomonadati</taxon>
        <taxon>Pseudomonadota</taxon>
        <taxon>Gammaproteobacteria</taxon>
        <taxon>Candidatus Kentrum</taxon>
    </lineage>
</organism>
<evidence type="ECO:0000256" key="8">
    <source>
        <dbReference type="ARBA" id="ARBA00030407"/>
    </source>
</evidence>
<sequence>MIAITRDPIDTATLDKNAIDPSCGAVLSFSGTVRDSHYHHRVRMLSYEAYEPMAQRELEKVVDECRRRWPDIRKVQVAHRFGRMKLTESSVYITVSAPHRDDAFQGVRYIIDKIKKDVPIWKKEFYENGESQWLHPEDGCSPAHLTLDGDK</sequence>
<evidence type="ECO:0000256" key="2">
    <source>
        <dbReference type="ARBA" id="ARBA00005426"/>
    </source>
</evidence>
<dbReference type="Pfam" id="PF02391">
    <property type="entry name" value="MoaE"/>
    <property type="match status" value="1"/>
</dbReference>
<evidence type="ECO:0000256" key="11">
    <source>
        <dbReference type="ARBA" id="ARBA00049878"/>
    </source>
</evidence>
<evidence type="ECO:0000256" key="6">
    <source>
        <dbReference type="ARBA" id="ARBA00026066"/>
    </source>
</evidence>
<name>A0A450Z060_9GAMM</name>
<comment type="similarity">
    <text evidence="2">Belongs to the MoaE family.</text>
</comment>
<dbReference type="SUPFAM" id="SSF54690">
    <property type="entry name" value="Molybdopterin synthase subunit MoaE"/>
    <property type="match status" value="1"/>
</dbReference>
<evidence type="ECO:0000256" key="5">
    <source>
        <dbReference type="ARBA" id="ARBA00023150"/>
    </source>
</evidence>
<dbReference type="UniPathway" id="UPA00344"/>
<reference evidence="12" key="1">
    <citation type="submission" date="2019-02" db="EMBL/GenBank/DDBJ databases">
        <authorList>
            <person name="Gruber-Vodicka R. H."/>
            <person name="Seah K. B. B."/>
        </authorList>
    </citation>
    <scope>NUCLEOTIDE SEQUENCE</scope>
    <source>
        <strain evidence="12">BECK_S1321</strain>
    </source>
</reference>
<dbReference type="GO" id="GO:0006777">
    <property type="term" value="P:Mo-molybdopterin cofactor biosynthetic process"/>
    <property type="evidence" value="ECO:0007669"/>
    <property type="project" value="UniProtKB-KW"/>
</dbReference>
<dbReference type="AlphaFoldDB" id="A0A450Z060"/>